<dbReference type="InterPro" id="IPR018448">
    <property type="entry name" value="TatB"/>
</dbReference>
<organism evidence="11 12">
    <name type="scientific">Entomobacter blattae</name>
    <dbReference type="NCBI Taxonomy" id="2762277"/>
    <lineage>
        <taxon>Bacteria</taxon>
        <taxon>Pseudomonadati</taxon>
        <taxon>Pseudomonadota</taxon>
        <taxon>Alphaproteobacteria</taxon>
        <taxon>Acetobacterales</taxon>
        <taxon>Acetobacteraceae</taxon>
        <taxon>Entomobacter</taxon>
    </lineage>
</organism>
<evidence type="ECO:0000313" key="11">
    <source>
        <dbReference type="EMBL" id="QNT79371.1"/>
    </source>
</evidence>
<evidence type="ECO:0000256" key="6">
    <source>
        <dbReference type="ARBA" id="ARBA00022989"/>
    </source>
</evidence>
<dbReference type="EMBL" id="CP060244">
    <property type="protein sequence ID" value="QNT79371.1"/>
    <property type="molecule type" value="Genomic_DNA"/>
</dbReference>
<comment type="function">
    <text evidence="9">Part of the twin-arginine translocation (Tat) system that transports large folded proteins containing a characteristic twin-arginine motif in their signal peptide across membranes. Together with TatC, TatB is part of a receptor directly interacting with Tat signal peptides. TatB may form an oligomeric binding site that transiently accommodates folded Tat precursor proteins before their translocation.</text>
</comment>
<dbReference type="Proteomes" id="UP000516349">
    <property type="component" value="Chromosome"/>
</dbReference>
<dbReference type="KEGG" id="ebla:JGUZn3_21690"/>
<reference evidence="11 12" key="1">
    <citation type="submission" date="2020-08" db="EMBL/GenBank/DDBJ databases">
        <title>Complete genome sequence of Entomobacter blattae G55GP.</title>
        <authorList>
            <person name="Poehlein A."/>
            <person name="Guzman J."/>
            <person name="Daniel R."/>
            <person name="Vilcinskas A."/>
        </authorList>
    </citation>
    <scope>NUCLEOTIDE SEQUENCE [LARGE SCALE GENOMIC DNA]</scope>
    <source>
        <strain evidence="11 12">G55GP</strain>
    </source>
</reference>
<dbReference type="GO" id="GO:0033281">
    <property type="term" value="C:TAT protein transport complex"/>
    <property type="evidence" value="ECO:0007669"/>
    <property type="project" value="UniProtKB-UniRule"/>
</dbReference>
<feature type="region of interest" description="Disordered" evidence="10">
    <location>
        <begin position="151"/>
        <end position="178"/>
    </location>
</feature>
<comment type="similarity">
    <text evidence="9">Belongs to the TatB family.</text>
</comment>
<evidence type="ECO:0000313" key="12">
    <source>
        <dbReference type="Proteomes" id="UP000516349"/>
    </source>
</evidence>
<keyword evidence="5 9" id="KW-0653">Protein transport</keyword>
<evidence type="ECO:0000256" key="10">
    <source>
        <dbReference type="SAM" id="MobiDB-lite"/>
    </source>
</evidence>
<keyword evidence="12" id="KW-1185">Reference proteome</keyword>
<evidence type="ECO:0000256" key="2">
    <source>
        <dbReference type="ARBA" id="ARBA00022448"/>
    </source>
</evidence>
<comment type="subunit">
    <text evidence="9">The Tat system comprises two distinct complexes: a TatABC complex, containing multiple copies of TatA, TatB and TatC subunits, and a separate TatA complex, containing only TatA subunits. Substrates initially bind to the TatABC complex, which probably triggers association of the separate TatA complex to form the active translocon.</text>
</comment>
<evidence type="ECO:0000256" key="9">
    <source>
        <dbReference type="HAMAP-Rule" id="MF_00237"/>
    </source>
</evidence>
<comment type="subcellular location">
    <subcellularLocation>
        <location evidence="9">Cell membrane</location>
        <topology evidence="9">Single-pass membrane protein</topology>
    </subcellularLocation>
    <subcellularLocation>
        <location evidence="1">Membrane</location>
        <topology evidence="1">Single-pass membrane protein</topology>
    </subcellularLocation>
</comment>
<dbReference type="Gene3D" id="1.20.5.3310">
    <property type="match status" value="1"/>
</dbReference>
<gene>
    <name evidence="9 11" type="primary">tatB</name>
    <name evidence="11" type="ORF">JGUZn3_21690</name>
</gene>
<dbReference type="NCBIfam" id="TIGR01410">
    <property type="entry name" value="tatB"/>
    <property type="match status" value="1"/>
</dbReference>
<dbReference type="RefSeq" id="WP_203413540.1">
    <property type="nucleotide sequence ID" value="NZ_CP060244.1"/>
</dbReference>
<proteinExistence type="inferred from homology"/>
<dbReference type="AlphaFoldDB" id="A0A7H1NUB1"/>
<evidence type="ECO:0000256" key="4">
    <source>
        <dbReference type="ARBA" id="ARBA00022692"/>
    </source>
</evidence>
<keyword evidence="6 9" id="KW-1133">Transmembrane helix</keyword>
<keyword evidence="7 9" id="KW-0811">Translocation</keyword>
<dbReference type="InterPro" id="IPR003369">
    <property type="entry name" value="TatA/B/E"/>
</dbReference>
<dbReference type="Pfam" id="PF02416">
    <property type="entry name" value="TatA_B_E"/>
    <property type="match status" value="1"/>
</dbReference>
<protein>
    <recommendedName>
        <fullName evidence="9">Sec-independent protein translocase protein TatB</fullName>
    </recommendedName>
</protein>
<dbReference type="GO" id="GO:0043953">
    <property type="term" value="P:protein transport by the Tat complex"/>
    <property type="evidence" value="ECO:0007669"/>
    <property type="project" value="UniProtKB-UniRule"/>
</dbReference>
<accession>A0A7H1NUB1</accession>
<dbReference type="HAMAP" id="MF_00237">
    <property type="entry name" value="TatB"/>
    <property type="match status" value="1"/>
</dbReference>
<evidence type="ECO:0000256" key="3">
    <source>
        <dbReference type="ARBA" id="ARBA00022475"/>
    </source>
</evidence>
<dbReference type="GO" id="GO:0008320">
    <property type="term" value="F:protein transmembrane transporter activity"/>
    <property type="evidence" value="ECO:0007669"/>
    <property type="project" value="UniProtKB-UniRule"/>
</dbReference>
<keyword evidence="3 9" id="KW-1003">Cell membrane</keyword>
<evidence type="ECO:0000256" key="8">
    <source>
        <dbReference type="ARBA" id="ARBA00023136"/>
    </source>
</evidence>
<keyword evidence="4 9" id="KW-0812">Transmembrane</keyword>
<name>A0A7H1NUB1_9PROT</name>
<evidence type="ECO:0000256" key="7">
    <source>
        <dbReference type="ARBA" id="ARBA00023010"/>
    </source>
</evidence>
<dbReference type="PRINTS" id="PR01506">
    <property type="entry name" value="TATBPROTEIN"/>
</dbReference>
<keyword evidence="8 9" id="KW-0472">Membrane</keyword>
<evidence type="ECO:0000256" key="5">
    <source>
        <dbReference type="ARBA" id="ARBA00022927"/>
    </source>
</evidence>
<keyword evidence="2 9" id="KW-0813">Transport</keyword>
<evidence type="ECO:0000256" key="1">
    <source>
        <dbReference type="ARBA" id="ARBA00004167"/>
    </source>
</evidence>
<sequence>MFDFVGSELVLIGIVSLILIGPKDMPIAIRTVTGLIKKVRRMMAEFQGHFDEMVKEADLEEARDQWRELRNMNVKNKILKTLDEDGSIEQSLKDIPTAHTAFHSPNLAEDLSQKQVETHGTAENTIDYKPKVISKPMAIGLAAQNPLPDSLVPDQAPDQAENHISHHGHNKGRPSMLPEDNRLVTGFDVDEYGVLNEGEGKVQNIYASAYGVEGELSKEDIQCLQEEDPAPVFIPPEVALGLQRHRKAPPPPVFIPPSQAAFIEDMRHSGRV</sequence>